<evidence type="ECO:0000256" key="1">
    <source>
        <dbReference type="ARBA" id="ARBA00009881"/>
    </source>
</evidence>
<dbReference type="EC" id="1.13.12.16" evidence="6"/>
<organism evidence="6 7">
    <name type="scientific">Paraurantiacibacter namhicola</name>
    <dbReference type="NCBI Taxonomy" id="645517"/>
    <lineage>
        <taxon>Bacteria</taxon>
        <taxon>Pseudomonadati</taxon>
        <taxon>Pseudomonadota</taxon>
        <taxon>Alphaproteobacteria</taxon>
        <taxon>Sphingomonadales</taxon>
        <taxon>Erythrobacteraceae</taxon>
        <taxon>Paraurantiacibacter</taxon>
    </lineage>
</organism>
<evidence type="ECO:0000256" key="5">
    <source>
        <dbReference type="ARBA" id="ARBA00023033"/>
    </source>
</evidence>
<dbReference type="OrthoDB" id="9778912at2"/>
<name>A0A1C7D8A7_9SPHN</name>
<sequence length="302" mass="32335">MTPAEFRERLAIPAIVAPMFLVSGPDLVVECCKAGLAGTFPALNQRTSEGFEEWLEEIQERLGPDDAPYGVNLIVHKSNPRVQADLELCVKHKVPFIITSLGAVSELVEAVHSYGGMVFHDVTTVRHAQKAAEAGVDGLIAVAAGAGGHAGKMSPFALTSEIREFFDGILILSGAMSHGRQIAAAEVMGADYGYLGSHFIPAHESMAVDEQKQMMTELTMKDITYTDKVTGVGANFMTPSLNAASLEHAPGEMSLNEEAKAWKTIWSAGHGVGATKSSRSAKELSEELIAQYREAKEKFCAG</sequence>
<gene>
    <name evidence="6" type="ORF">A6F65_01403</name>
</gene>
<dbReference type="AlphaFoldDB" id="A0A1C7D8A7"/>
<accession>A0A1C7D8A7</accession>
<protein>
    <submittedName>
        <fullName evidence="6">Nitronate monooxygenase</fullName>
        <ecNumber evidence="6">1.13.12.16</ecNumber>
    </submittedName>
</protein>
<proteinExistence type="inferred from homology"/>
<dbReference type="STRING" id="645517.A6F65_01403"/>
<dbReference type="CDD" id="cd04730">
    <property type="entry name" value="NPD_like"/>
    <property type="match status" value="1"/>
</dbReference>
<reference evidence="6 7" key="1">
    <citation type="submission" date="2016-07" db="EMBL/GenBank/DDBJ databases">
        <title>Complete genome sequence of Altererythrobacter namhicola JCM 16345T, containing esterase-encoding genes.</title>
        <authorList>
            <person name="Cheng H."/>
            <person name="Wu Y.-H."/>
            <person name="Jian S.-L."/>
            <person name="Huo Y.-Y."/>
            <person name="Wang C.-S."/>
            <person name="Xu X.-W."/>
        </authorList>
    </citation>
    <scope>NUCLEOTIDE SEQUENCE [LARGE SCALE GENOMIC DNA]</scope>
    <source>
        <strain evidence="6 7">JCM 16345</strain>
    </source>
</reference>
<evidence type="ECO:0000313" key="7">
    <source>
        <dbReference type="Proteomes" id="UP000092698"/>
    </source>
</evidence>
<dbReference type="PANTHER" id="PTHR42747">
    <property type="entry name" value="NITRONATE MONOOXYGENASE-RELATED"/>
    <property type="match status" value="1"/>
</dbReference>
<evidence type="ECO:0000256" key="3">
    <source>
        <dbReference type="ARBA" id="ARBA00022643"/>
    </source>
</evidence>
<dbReference type="EMBL" id="CP016545">
    <property type="protein sequence ID" value="ANU07709.1"/>
    <property type="molecule type" value="Genomic_DNA"/>
</dbReference>
<dbReference type="KEGG" id="anh:A6F65_01403"/>
<comment type="similarity">
    <text evidence="1">Belongs to the nitronate monooxygenase family. NMO class I subfamily.</text>
</comment>
<dbReference type="SUPFAM" id="SSF51412">
    <property type="entry name" value="Inosine monophosphate dehydrogenase (IMPDH)"/>
    <property type="match status" value="1"/>
</dbReference>
<keyword evidence="4 6" id="KW-0560">Oxidoreductase</keyword>
<dbReference type="InterPro" id="IPR004136">
    <property type="entry name" value="NMO"/>
</dbReference>
<keyword evidence="5 6" id="KW-0503">Monooxygenase</keyword>
<dbReference type="Proteomes" id="UP000092698">
    <property type="component" value="Chromosome"/>
</dbReference>
<keyword evidence="2" id="KW-0285">Flavoprotein</keyword>
<dbReference type="PATRIC" id="fig|645517.4.peg.1398"/>
<keyword evidence="7" id="KW-1185">Reference proteome</keyword>
<dbReference type="Pfam" id="PF03060">
    <property type="entry name" value="NMO"/>
    <property type="match status" value="1"/>
</dbReference>
<dbReference type="PANTHER" id="PTHR42747:SF4">
    <property type="entry name" value="BLR1330 PROTEIN"/>
    <property type="match status" value="1"/>
</dbReference>
<evidence type="ECO:0000256" key="2">
    <source>
        <dbReference type="ARBA" id="ARBA00022630"/>
    </source>
</evidence>
<keyword evidence="3" id="KW-0288">FMN</keyword>
<evidence type="ECO:0000256" key="4">
    <source>
        <dbReference type="ARBA" id="ARBA00023002"/>
    </source>
</evidence>
<evidence type="ECO:0000313" key="6">
    <source>
        <dbReference type="EMBL" id="ANU07709.1"/>
    </source>
</evidence>
<dbReference type="GO" id="GO:0018580">
    <property type="term" value="F:nitronate monooxygenase activity"/>
    <property type="evidence" value="ECO:0007669"/>
    <property type="project" value="UniProtKB-EC"/>
</dbReference>
<dbReference type="RefSeq" id="WP_067787135.1">
    <property type="nucleotide sequence ID" value="NZ_CP016545.1"/>
</dbReference>
<dbReference type="InterPro" id="IPR013785">
    <property type="entry name" value="Aldolase_TIM"/>
</dbReference>
<dbReference type="Gene3D" id="3.20.20.70">
    <property type="entry name" value="Aldolase class I"/>
    <property type="match status" value="1"/>
</dbReference>